<dbReference type="InterPro" id="IPR032675">
    <property type="entry name" value="LRR_dom_sf"/>
</dbReference>
<dbReference type="SUPFAM" id="SSF52058">
    <property type="entry name" value="L domain-like"/>
    <property type="match status" value="1"/>
</dbReference>
<dbReference type="GO" id="GO:0031146">
    <property type="term" value="P:SCF-dependent proteasomal ubiquitin-dependent protein catabolic process"/>
    <property type="evidence" value="ECO:0007669"/>
    <property type="project" value="TreeGrafter"/>
</dbReference>
<organism evidence="1 2">
    <name type="scientific">Diploptera punctata</name>
    <name type="common">Pacific beetle cockroach</name>
    <dbReference type="NCBI Taxonomy" id="6984"/>
    <lineage>
        <taxon>Eukaryota</taxon>
        <taxon>Metazoa</taxon>
        <taxon>Ecdysozoa</taxon>
        <taxon>Arthropoda</taxon>
        <taxon>Hexapoda</taxon>
        <taxon>Insecta</taxon>
        <taxon>Pterygota</taxon>
        <taxon>Neoptera</taxon>
        <taxon>Polyneoptera</taxon>
        <taxon>Dictyoptera</taxon>
        <taxon>Blattodea</taxon>
        <taxon>Blaberoidea</taxon>
        <taxon>Blaberidae</taxon>
        <taxon>Diplopterinae</taxon>
        <taxon>Diploptera</taxon>
    </lineage>
</organism>
<evidence type="ECO:0000313" key="2">
    <source>
        <dbReference type="Proteomes" id="UP001233999"/>
    </source>
</evidence>
<dbReference type="EMBL" id="JASPKZ010008858">
    <property type="protein sequence ID" value="KAJ9578831.1"/>
    <property type="molecule type" value="Genomic_DNA"/>
</dbReference>
<evidence type="ECO:0000313" key="1">
    <source>
        <dbReference type="EMBL" id="KAJ9578831.1"/>
    </source>
</evidence>
<keyword evidence="2" id="KW-1185">Reference proteome</keyword>
<comment type="caution">
    <text evidence="1">The sequence shown here is derived from an EMBL/GenBank/DDBJ whole genome shotgun (WGS) entry which is preliminary data.</text>
</comment>
<sequence length="555" mass="63264">MPAHKMQRLYQLCLQNIVNNTNFWLQVKQAQENTGILGSPFDSLPASLGQELLDTYEQIHGLPGRDNFWRDHQEKRRLFITRRITRLSITQYTEKISLVHIVATCRNLKHLEVRDVQEALPYLKAVAPCLTTVVYLSIDTMAHVNSASLKYIRNHCPNLRILRLKSCFLNDKAMGHLKHISTLAELDLRDTEVTAAGVSQVLKSNPQLRSLHHPEVVQALYKLHSTRTWLVRVEASLLAPSATAYYHLREIELELSRKDNPSMLAVVVSVCPEIERVRIEFDARASPYALVPLAALKCLTELDVQCVAETVRRNCLLRVTKVTVPECITLFEGSILPILQSCGNHLHALSLEGVSGVDMKAVEQHCPHLVSLGLYYNKYARNSFEIPDNKASTKPFPSLRRLLFGSNPQNYDFSAPYLEWLLSNEDLEELSLSGSPLFTDELFARAFTNSAGFPRLRRLELDYCNVTAEVITGFLYHCGRKSLRELSICGPFVREQASPALCYIVCEKLDVQLEAYFYSFIKMKKRMVRYKQDLNFISSKSEIASPRHLHADRHL</sequence>
<dbReference type="AlphaFoldDB" id="A0AAD8E6P5"/>
<name>A0AAD8E6P5_DIPPU</name>
<reference evidence="1" key="2">
    <citation type="submission" date="2023-05" db="EMBL/GenBank/DDBJ databases">
        <authorList>
            <person name="Fouks B."/>
        </authorList>
    </citation>
    <scope>NUCLEOTIDE SEQUENCE</scope>
    <source>
        <strain evidence="1">Stay&amp;Tobe</strain>
        <tissue evidence="1">Testes</tissue>
    </source>
</reference>
<dbReference type="Gene3D" id="3.80.10.10">
    <property type="entry name" value="Ribonuclease Inhibitor"/>
    <property type="match status" value="2"/>
</dbReference>
<dbReference type="Proteomes" id="UP001233999">
    <property type="component" value="Unassembled WGS sequence"/>
</dbReference>
<protein>
    <submittedName>
        <fullName evidence="1">Uncharacterized protein</fullName>
    </submittedName>
</protein>
<feature type="non-terminal residue" evidence="1">
    <location>
        <position position="1"/>
    </location>
</feature>
<dbReference type="PANTHER" id="PTHR13318">
    <property type="entry name" value="PARTNER OF PAIRED, ISOFORM B-RELATED"/>
    <property type="match status" value="1"/>
</dbReference>
<gene>
    <name evidence="1" type="ORF">L9F63_004935</name>
</gene>
<accession>A0AAD8E6P5</accession>
<reference evidence="1" key="1">
    <citation type="journal article" date="2023" name="IScience">
        <title>Live-bearing cockroach genome reveals convergent evolutionary mechanisms linked to viviparity in insects and beyond.</title>
        <authorList>
            <person name="Fouks B."/>
            <person name="Harrison M.C."/>
            <person name="Mikhailova A.A."/>
            <person name="Marchal E."/>
            <person name="English S."/>
            <person name="Carruthers M."/>
            <person name="Jennings E.C."/>
            <person name="Chiamaka E.L."/>
            <person name="Frigard R.A."/>
            <person name="Pippel M."/>
            <person name="Attardo G.M."/>
            <person name="Benoit J.B."/>
            <person name="Bornberg-Bauer E."/>
            <person name="Tobe S.S."/>
        </authorList>
    </citation>
    <scope>NUCLEOTIDE SEQUENCE</scope>
    <source>
        <strain evidence="1">Stay&amp;Tobe</strain>
    </source>
</reference>
<proteinExistence type="predicted"/>
<dbReference type="GO" id="GO:0019005">
    <property type="term" value="C:SCF ubiquitin ligase complex"/>
    <property type="evidence" value="ECO:0007669"/>
    <property type="project" value="TreeGrafter"/>
</dbReference>